<evidence type="ECO:0000256" key="1">
    <source>
        <dbReference type="SAM" id="MobiDB-lite"/>
    </source>
</evidence>
<protein>
    <recommendedName>
        <fullName evidence="4">Large polyvalent protein associated domain-containing protein</fullName>
    </recommendedName>
</protein>
<dbReference type="RefSeq" id="WP_219433112.1">
    <property type="nucleotide sequence ID" value="NZ_JAHXCP010000005.1"/>
</dbReference>
<accession>A0ABS6Y4M7</accession>
<evidence type="ECO:0000313" key="2">
    <source>
        <dbReference type="EMBL" id="MBW4754427.1"/>
    </source>
</evidence>
<evidence type="ECO:0008006" key="4">
    <source>
        <dbReference type="Google" id="ProtNLM"/>
    </source>
</evidence>
<feature type="compositionally biased region" description="Polar residues" evidence="1">
    <location>
        <begin position="597"/>
        <end position="612"/>
    </location>
</feature>
<keyword evidence="3" id="KW-1185">Reference proteome</keyword>
<name>A0ABS6Y4M7_9BACT</name>
<sequence>MGNLNKKDQNIAELEYCLNQYFGKHIAPVYEQGLKYVREQADKEVSDYIKDNHSKAVTNRMDDAVAYFGETVWVRTTGDWNNINFSAFSTVVGKKFANNHKLWEDLDLLTTKYREAFIKKMGADKYKSLSAEYGQYNGVPDVAMNYVLAKLHDLTVRKFSRDNMPKSNMDYVWKKGFEDSLLKGIYNLAANPQSEFLSEIRHHGVENYKANTAMKLGARTVSSIIDAPLFAATGGYGTAVAATKTTVVDVGVRSAFEEGFVDKAVNALRPGKVGFALISPIGAVILPRLFPNLSKDETTENLTSIEAISVDIAGNKNYLDNLNNQSKGYRNKTSQNIYSINNSLRNKVSVSFNESISQSTFSKLLNKWKGDASLARESTRKTLNMYDIAYRSTAPVPAWMNKISEKDSIHYAARFLSYAVRMNKQGIDKLKVGNRILSLDQIAQRAFDYANAAEKKMHFRKEHNLSVKPSHPTDNKRIQKPPFDYQAFRNHREYDILSVIGNRVDSTRKIPSWMNNIKKQECLRLGNYFYLQAVTAMQHKANGATVNGKWLSNTLLMQRAMDYYNAAAYKDSISRNQKASSRALHSSIATPGKVEVNLSSSSKKPVQHSTATPGKVEVNLSSSPKKSVQHSTANSGKVEVSHSSSSKKSVQYPTANPGKVEVSHSSSPKKSVQHSTATPDKVEVSHSSSPKKPVQHSEDKPKQQHHNSPQPIMPSQADYYKETPTEKPVQTPLAGRSVSGWEGVLDKHNSNSFSDVSSNLGYVIAMLPDMLINMFTGKNQNFRMENNILPIASIFAAMFVKNPLIKMLMVGLGGASLLKSAGNEVLSYGNPNDNKVYKKYLDEPLNSRLSEPAIKGSSLFVDIDNIPMVINISKEAAIAYRDGHLPLNTLANSVLVKYDQQKQTAETNYIINETAEKDMERQVALR</sequence>
<evidence type="ECO:0000313" key="3">
    <source>
        <dbReference type="Proteomes" id="UP000812077"/>
    </source>
</evidence>
<organism evidence="2 3">
    <name type="scientific">Prevotella melaninogenica</name>
    <dbReference type="NCBI Taxonomy" id="28132"/>
    <lineage>
        <taxon>Bacteria</taxon>
        <taxon>Pseudomonadati</taxon>
        <taxon>Bacteroidota</taxon>
        <taxon>Bacteroidia</taxon>
        <taxon>Bacteroidales</taxon>
        <taxon>Prevotellaceae</taxon>
        <taxon>Prevotella</taxon>
    </lineage>
</organism>
<gene>
    <name evidence="2" type="ORF">KZO77_05135</name>
</gene>
<dbReference type="EMBL" id="JAHXCP010000005">
    <property type="protein sequence ID" value="MBW4754427.1"/>
    <property type="molecule type" value="Genomic_DNA"/>
</dbReference>
<feature type="compositionally biased region" description="Polar residues" evidence="1">
    <location>
        <begin position="663"/>
        <end position="678"/>
    </location>
</feature>
<feature type="compositionally biased region" description="Low complexity" evidence="1">
    <location>
        <begin position="635"/>
        <end position="650"/>
    </location>
</feature>
<comment type="caution">
    <text evidence="2">The sequence shown here is derived from an EMBL/GenBank/DDBJ whole genome shotgun (WGS) entry which is preliminary data.</text>
</comment>
<reference evidence="2 3" key="1">
    <citation type="submission" date="2021-07" db="EMBL/GenBank/DDBJ databases">
        <title>Genomic diversity and antimicrobial resistance of Prevotella spp. isolated from chronic lung disease airways.</title>
        <authorList>
            <person name="Webb K.A."/>
            <person name="Olagoke O.S."/>
            <person name="Baird T."/>
            <person name="Neill J."/>
            <person name="Pham A."/>
            <person name="Wells T.J."/>
            <person name="Ramsay K.A."/>
            <person name="Bell S.C."/>
            <person name="Sarovich D.S."/>
            <person name="Price E.P."/>
        </authorList>
    </citation>
    <scope>NUCLEOTIDE SEQUENCE [LARGE SCALE GENOMIC DNA]</scope>
    <source>
        <strain evidence="2 3">SCHI0027.S.6</strain>
    </source>
</reference>
<proteinExistence type="predicted"/>
<feature type="compositionally biased region" description="Polar residues" evidence="1">
    <location>
        <begin position="619"/>
        <end position="634"/>
    </location>
</feature>
<feature type="region of interest" description="Disordered" evidence="1">
    <location>
        <begin position="595"/>
        <end position="716"/>
    </location>
</feature>
<dbReference type="Proteomes" id="UP000812077">
    <property type="component" value="Unassembled WGS sequence"/>
</dbReference>